<evidence type="ECO:0000313" key="2">
    <source>
        <dbReference type="EMBL" id="GBO83160.1"/>
    </source>
</evidence>
<gene>
    <name evidence="2" type="ORF">MS5N3_06110</name>
</gene>
<dbReference type="Proteomes" id="UP000340077">
    <property type="component" value="Unassembled WGS sequence"/>
</dbReference>
<dbReference type="SUPFAM" id="SSF53756">
    <property type="entry name" value="UDP-Glycosyltransferase/glycogen phosphorylase"/>
    <property type="match status" value="1"/>
</dbReference>
<comment type="caution">
    <text evidence="2">The sequence shown here is derived from an EMBL/GenBank/DDBJ whole genome shotgun (WGS) entry which is preliminary data.</text>
</comment>
<feature type="domain" description="Glycosyl transferase family 1" evidence="1">
    <location>
        <begin position="46"/>
        <end position="206"/>
    </location>
</feature>
<protein>
    <recommendedName>
        <fullName evidence="1">Glycosyl transferase family 1 domain-containing protein</fullName>
    </recommendedName>
</protein>
<name>A0A5M3PJT4_9GAMM</name>
<dbReference type="AlphaFoldDB" id="A0A5M3PJT4"/>
<dbReference type="GO" id="GO:0016757">
    <property type="term" value="F:glycosyltransferase activity"/>
    <property type="evidence" value="ECO:0007669"/>
    <property type="project" value="InterPro"/>
</dbReference>
<evidence type="ECO:0000313" key="3">
    <source>
        <dbReference type="Proteomes" id="UP000340077"/>
    </source>
</evidence>
<proteinExistence type="predicted"/>
<reference evidence="2 3" key="1">
    <citation type="journal article" date="2019" name="J. Gen. Appl. Microbiol.">
        <title>Aerobic degradation of cis-dichloroethene by the marine bacterium Marinobacter salsuginis strain 5N-3.</title>
        <authorList>
            <person name="Inoue Y."/>
            <person name="Fukunaga Y."/>
            <person name="Katsumata H."/>
            <person name="Ohji S."/>
            <person name="Hosoyama A."/>
            <person name="Mori K."/>
            <person name="Ando K."/>
        </authorList>
    </citation>
    <scope>NUCLEOTIDE SEQUENCE [LARGE SCALE GENOMIC DNA]</scope>
    <source>
        <strain evidence="2 3">5N-3</strain>
    </source>
</reference>
<dbReference type="Gene3D" id="3.40.50.2000">
    <property type="entry name" value="Glycogen Phosphorylase B"/>
    <property type="match status" value="1"/>
</dbReference>
<evidence type="ECO:0000259" key="1">
    <source>
        <dbReference type="Pfam" id="PF00534"/>
    </source>
</evidence>
<dbReference type="Pfam" id="PF00534">
    <property type="entry name" value="Glycos_transf_1"/>
    <property type="match status" value="1"/>
</dbReference>
<dbReference type="GO" id="GO:1901135">
    <property type="term" value="P:carbohydrate derivative metabolic process"/>
    <property type="evidence" value="ECO:0007669"/>
    <property type="project" value="UniProtKB-ARBA"/>
</dbReference>
<dbReference type="InterPro" id="IPR001296">
    <property type="entry name" value="Glyco_trans_1"/>
</dbReference>
<sequence>MAGLCSKIITVSNYDRAIALDSNVGSEEKLVTVHNGVPDLDSRSLSEDEGEAKELVRLIMVARFEEPKDQKLLLEALSELSHLPWVMEFVGDGPKLESMKELTVELGLGDKVYFLGSQGNVAANLRRADLFVLISRWEGLPLTILEAMRAGLPVVASNVGGVSEAVIDGETGLLVPRDGKGDLERTLCRLVTNPQERLEMGLAGRSRYDSEFTFEAMRQKTLMVYRDVLSVESSNELPPEVGIR</sequence>
<dbReference type="PANTHER" id="PTHR12526:SF636">
    <property type="entry name" value="BLL3647 PROTEIN"/>
    <property type="match status" value="1"/>
</dbReference>
<organism evidence="2 3">
    <name type="scientific">Marinobacter salsuginis</name>
    <dbReference type="NCBI Taxonomy" id="418719"/>
    <lineage>
        <taxon>Bacteria</taxon>
        <taxon>Pseudomonadati</taxon>
        <taxon>Pseudomonadota</taxon>
        <taxon>Gammaproteobacteria</taxon>
        <taxon>Pseudomonadales</taxon>
        <taxon>Marinobacteraceae</taxon>
        <taxon>Marinobacter</taxon>
    </lineage>
</organism>
<accession>A0A5M3PJT4</accession>
<dbReference type="PANTHER" id="PTHR12526">
    <property type="entry name" value="GLYCOSYLTRANSFERASE"/>
    <property type="match status" value="1"/>
</dbReference>
<keyword evidence="3" id="KW-1185">Reference proteome</keyword>
<dbReference type="EMBL" id="BGZH01000001">
    <property type="protein sequence ID" value="GBO83160.1"/>
    <property type="molecule type" value="Genomic_DNA"/>
</dbReference>